<accession>A0AAV9A7E2</accession>
<reference evidence="1" key="2">
    <citation type="submission" date="2023-06" db="EMBL/GenBank/DDBJ databases">
        <authorList>
            <person name="Ma L."/>
            <person name="Liu K.-W."/>
            <person name="Li Z."/>
            <person name="Hsiao Y.-Y."/>
            <person name="Qi Y."/>
            <person name="Fu T."/>
            <person name="Tang G."/>
            <person name="Zhang D."/>
            <person name="Sun W.-H."/>
            <person name="Liu D.-K."/>
            <person name="Li Y."/>
            <person name="Chen G.-Z."/>
            <person name="Liu X.-D."/>
            <person name="Liao X.-Y."/>
            <person name="Jiang Y.-T."/>
            <person name="Yu X."/>
            <person name="Hao Y."/>
            <person name="Huang J."/>
            <person name="Zhao X.-W."/>
            <person name="Ke S."/>
            <person name="Chen Y.-Y."/>
            <person name="Wu W.-L."/>
            <person name="Hsu J.-L."/>
            <person name="Lin Y.-F."/>
            <person name="Huang M.-D."/>
            <person name="Li C.-Y."/>
            <person name="Huang L."/>
            <person name="Wang Z.-W."/>
            <person name="Zhao X."/>
            <person name="Zhong W.-Y."/>
            <person name="Peng D.-H."/>
            <person name="Ahmad S."/>
            <person name="Lan S."/>
            <person name="Zhang J.-S."/>
            <person name="Tsai W.-C."/>
            <person name="Van De Peer Y."/>
            <person name="Liu Z.-J."/>
        </authorList>
    </citation>
    <scope>NUCLEOTIDE SEQUENCE</scope>
    <source>
        <strain evidence="1">SCP</strain>
        <tissue evidence="1">Leaves</tissue>
    </source>
</reference>
<evidence type="ECO:0000313" key="2">
    <source>
        <dbReference type="Proteomes" id="UP001179952"/>
    </source>
</evidence>
<dbReference type="Proteomes" id="UP001179952">
    <property type="component" value="Unassembled WGS sequence"/>
</dbReference>
<reference evidence="1" key="1">
    <citation type="journal article" date="2023" name="Nat. Commun.">
        <title>Diploid and tetraploid genomes of Acorus and the evolution of monocots.</title>
        <authorList>
            <person name="Ma L."/>
            <person name="Liu K.W."/>
            <person name="Li Z."/>
            <person name="Hsiao Y.Y."/>
            <person name="Qi Y."/>
            <person name="Fu T."/>
            <person name="Tang G.D."/>
            <person name="Zhang D."/>
            <person name="Sun W.H."/>
            <person name="Liu D.K."/>
            <person name="Li Y."/>
            <person name="Chen G.Z."/>
            <person name="Liu X.D."/>
            <person name="Liao X.Y."/>
            <person name="Jiang Y.T."/>
            <person name="Yu X."/>
            <person name="Hao Y."/>
            <person name="Huang J."/>
            <person name="Zhao X.W."/>
            <person name="Ke S."/>
            <person name="Chen Y.Y."/>
            <person name="Wu W.L."/>
            <person name="Hsu J.L."/>
            <person name="Lin Y.F."/>
            <person name="Huang M.D."/>
            <person name="Li C.Y."/>
            <person name="Huang L."/>
            <person name="Wang Z.W."/>
            <person name="Zhao X."/>
            <person name="Zhong W.Y."/>
            <person name="Peng D.H."/>
            <person name="Ahmad S."/>
            <person name="Lan S."/>
            <person name="Zhang J.S."/>
            <person name="Tsai W.C."/>
            <person name="Van de Peer Y."/>
            <person name="Liu Z.J."/>
        </authorList>
    </citation>
    <scope>NUCLEOTIDE SEQUENCE</scope>
    <source>
        <strain evidence="1">SCP</strain>
    </source>
</reference>
<name>A0AAV9A7E2_ACOGR</name>
<organism evidence="1 2">
    <name type="scientific">Acorus gramineus</name>
    <name type="common">Dwarf sweet flag</name>
    <dbReference type="NCBI Taxonomy" id="55184"/>
    <lineage>
        <taxon>Eukaryota</taxon>
        <taxon>Viridiplantae</taxon>
        <taxon>Streptophyta</taxon>
        <taxon>Embryophyta</taxon>
        <taxon>Tracheophyta</taxon>
        <taxon>Spermatophyta</taxon>
        <taxon>Magnoliopsida</taxon>
        <taxon>Liliopsida</taxon>
        <taxon>Acoraceae</taxon>
        <taxon>Acorus</taxon>
    </lineage>
</organism>
<dbReference type="InterPro" id="IPR025322">
    <property type="entry name" value="PADRE_dom"/>
</dbReference>
<evidence type="ECO:0000313" key="1">
    <source>
        <dbReference type="EMBL" id="KAK1260079.1"/>
    </source>
</evidence>
<keyword evidence="2" id="KW-1185">Reference proteome</keyword>
<protein>
    <submittedName>
        <fullName evidence="1">Uncharacterized protein</fullName>
    </submittedName>
</protein>
<gene>
    <name evidence="1" type="ORF">QJS04_geneDACA001432</name>
</gene>
<comment type="caution">
    <text evidence="1">The sequence shown here is derived from an EMBL/GenBank/DDBJ whole genome shotgun (WGS) entry which is preliminary data.</text>
</comment>
<dbReference type="AlphaFoldDB" id="A0AAV9A7E2"/>
<dbReference type="EMBL" id="JAUJYN010000012">
    <property type="protein sequence ID" value="KAK1260079.1"/>
    <property type="molecule type" value="Genomic_DNA"/>
</dbReference>
<dbReference type="PANTHER" id="PTHR33052">
    <property type="entry name" value="DUF4228 DOMAIN PROTEIN-RELATED"/>
    <property type="match status" value="1"/>
</dbReference>
<dbReference type="Pfam" id="PF14009">
    <property type="entry name" value="PADRE"/>
    <property type="match status" value="1"/>
</dbReference>
<proteinExistence type="predicted"/>
<sequence>MGSTFSSDAVKTPPPTAKIVSLNGSLEEFSVPVEASKVLLEGKDVLCSSDKLYYDEKATAMGPNEFLQLGQIYFLLPPEYRTRVLKATDMVALAMKASSALAGAATKKNRWGQREARIVPMVVAASESFNEVDFQVVSMESRRRRRQGKGPKYMVNLNTIYEGCVDN</sequence>